<feature type="region of interest" description="Disordered" evidence="1">
    <location>
        <begin position="315"/>
        <end position="386"/>
    </location>
</feature>
<evidence type="ECO:0000256" key="1">
    <source>
        <dbReference type="SAM" id="MobiDB-lite"/>
    </source>
</evidence>
<dbReference type="Proteomes" id="UP000216867">
    <property type="component" value="Unassembled WGS sequence"/>
</dbReference>
<evidence type="ECO:0000313" key="5">
    <source>
        <dbReference type="EMBL" id="QPS32492.1"/>
    </source>
</evidence>
<evidence type="ECO:0000313" key="10">
    <source>
        <dbReference type="Proteomes" id="UP000594979"/>
    </source>
</evidence>
<dbReference type="AlphaFoldDB" id="A0A165D0M3"/>
<sequence length="386" mass="40187">MAGGLFALLDDVAALVKLSAASLDDVAAGASRAGAKTIGVVVDDAAVTPKFVEGVDPKRELPIIKRIAIGSLFNKIVIILPIILLLSQFLPWLLTPLLMIGGTYLCFEGAEKVLEKLGWIEHHGPAQEDPQASEVSEADREKKIVRSAITTDFVLSCEIMVIALNEVADESLLSRAVILVVVALAITVGVYGLVALIVKMDDIGLHMAQKENPGSQKFGRSLVQAMPKLLAGLSVVGTLAMLWVGGHIILVGTDELGFTAIYDFVHSLEAPAAEVAGILGWLVNTFFSLILGAIWGGIVAAIAIGIQKLLKKPGADSGHAATTAPAAQGTAATSATGSEADRKPSDQVADGERKAPKDDGTPVDNGPSAADGEGPAERRGHQPPAR</sequence>
<organism evidence="4 8">
    <name type="scientific">Brevibacterium casei</name>
    <dbReference type="NCBI Taxonomy" id="33889"/>
    <lineage>
        <taxon>Bacteria</taxon>
        <taxon>Bacillati</taxon>
        <taxon>Actinomycetota</taxon>
        <taxon>Actinomycetes</taxon>
        <taxon>Micrococcales</taxon>
        <taxon>Brevibacteriaceae</taxon>
        <taxon>Brevibacterium</taxon>
    </lineage>
</organism>
<feature type="transmembrane region" description="Helical" evidence="2">
    <location>
        <begin position="278"/>
        <end position="304"/>
    </location>
</feature>
<keyword evidence="2" id="KW-0812">Transmembrane</keyword>
<proteinExistence type="predicted"/>
<keyword evidence="2" id="KW-0472">Membrane</keyword>
<dbReference type="EMBL" id="NCWY01000004">
    <property type="protein sequence ID" value="PAK96340.1"/>
    <property type="molecule type" value="Genomic_DNA"/>
</dbReference>
<dbReference type="InterPro" id="IPR008526">
    <property type="entry name" value="YedI"/>
</dbReference>
<reference evidence="5 10" key="5">
    <citation type="submission" date="2020-12" db="EMBL/GenBank/DDBJ databases">
        <title>FDA dAtabase for Regulatory Grade micrObial Sequences (FDA-ARGOS): Supporting development and validation of Infectious Disease Dx tests.</title>
        <authorList>
            <person name="Sproer C."/>
            <person name="Gronow S."/>
            <person name="Severitt S."/>
            <person name="Schroder I."/>
            <person name="Tallon L."/>
            <person name="Sadzewicz L."/>
            <person name="Zhao X."/>
            <person name="Boylan J."/>
            <person name="Ott S."/>
            <person name="Bowen H."/>
            <person name="Vavikolanu K."/>
            <person name="Mehta A."/>
            <person name="Aluvathingal J."/>
            <person name="Nadendla S."/>
            <person name="Lowell S."/>
            <person name="Myers T."/>
            <person name="Yan Y."/>
            <person name="Sichtig H."/>
        </authorList>
    </citation>
    <scope>NUCLEOTIDE SEQUENCE [LARGE SCALE GENOMIC DNA]</scope>
    <source>
        <strain evidence="5 10">FDAARGOS_902</strain>
    </source>
</reference>
<feature type="compositionally biased region" description="Low complexity" evidence="1">
    <location>
        <begin position="315"/>
        <end position="338"/>
    </location>
</feature>
<evidence type="ECO:0000313" key="9">
    <source>
        <dbReference type="Proteomes" id="UP000386281"/>
    </source>
</evidence>
<dbReference type="STRING" id="33889.AVW13_03380"/>
<gene>
    <name evidence="6" type="primary">yedI</name>
    <name evidence="3" type="ORF">AVW13_03380</name>
    <name evidence="4" type="ORF">B8X04_06205</name>
    <name evidence="5" type="ORF">I6G59_10715</name>
    <name evidence="6" type="ORF">NCTC12391_00867</name>
</gene>
<name>A0A165D0M3_9MICO</name>
<dbReference type="Pfam" id="PF05661">
    <property type="entry name" value="DUF808"/>
    <property type="match status" value="1"/>
</dbReference>
<reference evidence="7" key="1">
    <citation type="submission" date="2016-01" db="EMBL/GenBank/DDBJ databases">
        <title>Draft genome of Chromobacterium sp. F49.</title>
        <authorList>
            <person name="Hong K.W."/>
        </authorList>
    </citation>
    <scope>NUCLEOTIDE SEQUENCE [LARGE SCALE GENOMIC DNA]</scope>
    <source>
        <strain evidence="7">M40</strain>
    </source>
</reference>
<evidence type="ECO:0000313" key="4">
    <source>
        <dbReference type="EMBL" id="PAK96340.1"/>
    </source>
</evidence>
<evidence type="ECO:0000313" key="7">
    <source>
        <dbReference type="Proteomes" id="UP000076612"/>
    </source>
</evidence>
<feature type="transmembrane region" description="Helical" evidence="2">
    <location>
        <begin position="176"/>
        <end position="198"/>
    </location>
</feature>
<reference evidence="6 9" key="4">
    <citation type="submission" date="2019-02" db="EMBL/GenBank/DDBJ databases">
        <authorList>
            <consortium name="Pathogen Informatics"/>
        </authorList>
    </citation>
    <scope>NUCLEOTIDE SEQUENCE [LARGE SCALE GENOMIC DNA]</scope>
    <source>
        <strain evidence="6 9">3012STDY7078520</strain>
    </source>
</reference>
<dbReference type="KEGG" id="bcau:I6G59_10715"/>
<accession>A0A165D0M3</accession>
<evidence type="ECO:0000313" key="8">
    <source>
        <dbReference type="Proteomes" id="UP000216867"/>
    </source>
</evidence>
<dbReference type="Proteomes" id="UP000386281">
    <property type="component" value="Unassembled WGS sequence"/>
</dbReference>
<feature type="transmembrane region" description="Helical" evidence="2">
    <location>
        <begin position="229"/>
        <end position="250"/>
    </location>
</feature>
<dbReference type="PANTHER" id="PTHR30503:SF3">
    <property type="entry name" value="INNER MEMBRANE PROTEIN YEDI"/>
    <property type="match status" value="1"/>
</dbReference>
<evidence type="ECO:0000313" key="3">
    <source>
        <dbReference type="EMBL" id="KZE09966.1"/>
    </source>
</evidence>
<dbReference type="EMBL" id="CP065682">
    <property type="protein sequence ID" value="QPS32492.1"/>
    <property type="molecule type" value="Genomic_DNA"/>
</dbReference>
<dbReference type="EMBL" id="LQQR01000078">
    <property type="protein sequence ID" value="KZE09966.1"/>
    <property type="molecule type" value="Genomic_DNA"/>
</dbReference>
<evidence type="ECO:0000256" key="2">
    <source>
        <dbReference type="SAM" id="Phobius"/>
    </source>
</evidence>
<feature type="transmembrane region" description="Helical" evidence="2">
    <location>
        <begin position="67"/>
        <end position="84"/>
    </location>
</feature>
<dbReference type="PANTHER" id="PTHR30503">
    <property type="entry name" value="INNER MEMBRANE PROTEIN YEDI"/>
    <property type="match status" value="1"/>
</dbReference>
<reference evidence="4 8" key="3">
    <citation type="submission" date="2017-04" db="EMBL/GenBank/DDBJ databases">
        <title>Kefir bacterial isolates.</title>
        <authorList>
            <person name="Kim Y."/>
            <person name="Blasche S."/>
            <person name="Patil K.R."/>
        </authorList>
    </citation>
    <scope>NUCLEOTIDE SEQUENCE [LARGE SCALE GENOMIC DNA]</scope>
    <source>
        <strain evidence="4 8">OG2</strain>
    </source>
</reference>
<evidence type="ECO:0000313" key="6">
    <source>
        <dbReference type="EMBL" id="VEW11699.1"/>
    </source>
</evidence>
<dbReference type="Proteomes" id="UP000594979">
    <property type="component" value="Chromosome"/>
</dbReference>
<dbReference type="GO" id="GO:0005886">
    <property type="term" value="C:plasma membrane"/>
    <property type="evidence" value="ECO:0007669"/>
    <property type="project" value="TreeGrafter"/>
</dbReference>
<feature type="compositionally biased region" description="Basic and acidic residues" evidence="1">
    <location>
        <begin position="339"/>
        <end position="360"/>
    </location>
</feature>
<dbReference type="RefSeq" id="WP_063250980.1">
    <property type="nucleotide sequence ID" value="NZ_CAACXN010000014.1"/>
</dbReference>
<dbReference type="Proteomes" id="UP000076612">
    <property type="component" value="Unassembled WGS sequence"/>
</dbReference>
<dbReference type="EMBL" id="CAACXN010000014">
    <property type="protein sequence ID" value="VEW11699.1"/>
    <property type="molecule type" value="Genomic_DNA"/>
</dbReference>
<protein>
    <submittedName>
        <fullName evidence="4">ABC transporter</fullName>
    </submittedName>
    <submittedName>
        <fullName evidence="5">DUF808 domain-containing protein</fullName>
    </submittedName>
    <submittedName>
        <fullName evidence="6">Inner membrane protein yedI</fullName>
    </submittedName>
</protein>
<keyword evidence="2" id="KW-1133">Transmembrane helix</keyword>
<reference evidence="3" key="2">
    <citation type="submission" date="2016-01" db="EMBL/GenBank/DDBJ databases">
        <authorList>
            <person name="Hong K.W."/>
        </authorList>
    </citation>
    <scope>NUCLEOTIDE SEQUENCE</scope>
    <source>
        <strain evidence="3">M40</strain>
    </source>
</reference>